<dbReference type="Pfam" id="PF04367">
    <property type="entry name" value="DUF502"/>
    <property type="match status" value="1"/>
</dbReference>
<gene>
    <name evidence="2" type="ORF">A2024_04550</name>
</gene>
<dbReference type="PANTHER" id="PTHR31876">
    <property type="entry name" value="COV-LIKE PROTEIN 1"/>
    <property type="match status" value="1"/>
</dbReference>
<evidence type="ECO:0000313" key="3">
    <source>
        <dbReference type="Proteomes" id="UP000177230"/>
    </source>
</evidence>
<organism evidence="2 3">
    <name type="scientific">Candidatus Edwardsbacteria bacterium GWF2_54_11</name>
    <dbReference type="NCBI Taxonomy" id="1817851"/>
    <lineage>
        <taxon>Bacteria</taxon>
        <taxon>Candidatus Edwardsiibacteriota</taxon>
    </lineage>
</organism>
<dbReference type="AlphaFoldDB" id="A0A1F5RFJ2"/>
<keyword evidence="1" id="KW-0472">Membrane</keyword>
<keyword evidence="1" id="KW-1133">Transmembrane helix</keyword>
<name>A0A1F5RFJ2_9BACT</name>
<evidence type="ECO:0008006" key="4">
    <source>
        <dbReference type="Google" id="ProtNLM"/>
    </source>
</evidence>
<dbReference type="InterPro" id="IPR007462">
    <property type="entry name" value="COV1-like"/>
</dbReference>
<dbReference type="PANTHER" id="PTHR31876:SF26">
    <property type="entry name" value="PROTEIN LIKE COV 2"/>
    <property type="match status" value="1"/>
</dbReference>
<protein>
    <recommendedName>
        <fullName evidence="4">DUF502 domain-containing protein</fullName>
    </recommendedName>
</protein>
<sequence length="218" mass="24697">MDILSPPKTAQGRFKNNFLAGLVAILPVGLTAYLCWQLFKWSGRLFGELLIYIPYLQTLPQIARWGIGFILLVGLIYLVGLLASHLLGRRLLRFWENILTRIPLVRIIYGTTRQFTDNFFTNKYAFREVVAVEYPRPGTYALGFLTSEVLWDMQQDQKGYSVYLPNTPNPTGGRVMVVPLKRLFRVSLTVEEAIKLIVSGGMVSPQGLKILTSLDQDV</sequence>
<evidence type="ECO:0000256" key="1">
    <source>
        <dbReference type="SAM" id="Phobius"/>
    </source>
</evidence>
<accession>A0A1F5RFJ2</accession>
<feature type="transmembrane region" description="Helical" evidence="1">
    <location>
        <begin position="62"/>
        <end position="83"/>
    </location>
</feature>
<evidence type="ECO:0000313" key="2">
    <source>
        <dbReference type="EMBL" id="OGF13265.1"/>
    </source>
</evidence>
<feature type="transmembrane region" description="Helical" evidence="1">
    <location>
        <begin position="18"/>
        <end position="39"/>
    </location>
</feature>
<comment type="caution">
    <text evidence="2">The sequence shown here is derived from an EMBL/GenBank/DDBJ whole genome shotgun (WGS) entry which is preliminary data.</text>
</comment>
<dbReference type="Proteomes" id="UP000177230">
    <property type="component" value="Unassembled WGS sequence"/>
</dbReference>
<proteinExistence type="predicted"/>
<reference evidence="2 3" key="1">
    <citation type="journal article" date="2016" name="Nat. Commun.">
        <title>Thousands of microbial genomes shed light on interconnected biogeochemical processes in an aquifer system.</title>
        <authorList>
            <person name="Anantharaman K."/>
            <person name="Brown C.T."/>
            <person name="Hug L.A."/>
            <person name="Sharon I."/>
            <person name="Castelle C.J."/>
            <person name="Probst A.J."/>
            <person name="Thomas B.C."/>
            <person name="Singh A."/>
            <person name="Wilkins M.J."/>
            <person name="Karaoz U."/>
            <person name="Brodie E.L."/>
            <person name="Williams K.H."/>
            <person name="Hubbard S.S."/>
            <person name="Banfield J.F."/>
        </authorList>
    </citation>
    <scope>NUCLEOTIDE SEQUENCE [LARGE SCALE GENOMIC DNA]</scope>
</reference>
<dbReference type="EMBL" id="MFFM01000022">
    <property type="protein sequence ID" value="OGF13265.1"/>
    <property type="molecule type" value="Genomic_DNA"/>
</dbReference>
<keyword evidence="1" id="KW-0812">Transmembrane</keyword>